<gene>
    <name evidence="1" type="ORF">DW035_10045</name>
</gene>
<sequence>MFTINVTIEKGADLFSAWAENIPGIYGEGESVKEVKEDILKAIALFKEHNDEKNIPEELKGDYNIEWHFDVQSFLQYYSGIFTKAALERITGINQKQLGHYASGLKKPRKAQVEKIETALHNFFDDMRMVHLV</sequence>
<proteinExistence type="predicted"/>
<dbReference type="EMBL" id="QROI01000013">
    <property type="protein sequence ID" value="RHL14601.1"/>
    <property type="molecule type" value="Genomic_DNA"/>
</dbReference>
<evidence type="ECO:0000313" key="1">
    <source>
        <dbReference type="EMBL" id="RHL14601.1"/>
    </source>
</evidence>
<name>A0A415J3N5_9BACT</name>
<protein>
    <submittedName>
        <fullName evidence="1">Type II toxin-antitoxin system HicB family antitoxin</fullName>
    </submittedName>
</protein>
<accession>A0A415J3N5</accession>
<dbReference type="AlphaFoldDB" id="A0A415J3N5"/>
<organism evidence="1 2">
    <name type="scientific">Phocaeicola plebeius</name>
    <dbReference type="NCBI Taxonomy" id="310297"/>
    <lineage>
        <taxon>Bacteria</taxon>
        <taxon>Pseudomonadati</taxon>
        <taxon>Bacteroidota</taxon>
        <taxon>Bacteroidia</taxon>
        <taxon>Bacteroidales</taxon>
        <taxon>Bacteroidaceae</taxon>
        <taxon>Phocaeicola</taxon>
    </lineage>
</organism>
<dbReference type="SUPFAM" id="SSF143100">
    <property type="entry name" value="TTHA1013/TTHA0281-like"/>
    <property type="match status" value="1"/>
</dbReference>
<dbReference type="Proteomes" id="UP000284916">
    <property type="component" value="Unassembled WGS sequence"/>
</dbReference>
<comment type="caution">
    <text evidence="1">The sequence shown here is derived from an EMBL/GenBank/DDBJ whole genome shotgun (WGS) entry which is preliminary data.</text>
</comment>
<reference evidence="1 2" key="1">
    <citation type="submission" date="2018-08" db="EMBL/GenBank/DDBJ databases">
        <title>A genome reference for cultivated species of the human gut microbiota.</title>
        <authorList>
            <person name="Zou Y."/>
            <person name="Xue W."/>
            <person name="Luo G."/>
        </authorList>
    </citation>
    <scope>NUCLEOTIDE SEQUENCE [LARGE SCALE GENOMIC DNA]</scope>
    <source>
        <strain evidence="1 2">AF39-11</strain>
    </source>
</reference>
<dbReference type="RefSeq" id="WP_118441664.1">
    <property type="nucleotide sequence ID" value="NZ_JAHQEX010000011.1"/>
</dbReference>
<evidence type="ECO:0000313" key="2">
    <source>
        <dbReference type="Proteomes" id="UP000284916"/>
    </source>
</evidence>
<dbReference type="InterPro" id="IPR035069">
    <property type="entry name" value="TTHA1013/TTHA0281-like"/>
</dbReference>